<gene>
    <name evidence="8" type="ORF">BJ085DRAFT_27431</name>
</gene>
<keyword evidence="1" id="KW-0479">Metal-binding</keyword>
<evidence type="ECO:0000256" key="5">
    <source>
        <dbReference type="SAM" id="MobiDB-lite"/>
    </source>
</evidence>
<dbReference type="InterPro" id="IPR011016">
    <property type="entry name" value="Znf_RING-CH"/>
</dbReference>
<feature type="transmembrane region" description="Helical" evidence="6">
    <location>
        <begin position="215"/>
        <end position="236"/>
    </location>
</feature>
<feature type="compositionally biased region" description="Low complexity" evidence="5">
    <location>
        <begin position="572"/>
        <end position="587"/>
    </location>
</feature>
<dbReference type="EMBL" id="ML002272">
    <property type="protein sequence ID" value="RKP39428.1"/>
    <property type="molecule type" value="Genomic_DNA"/>
</dbReference>
<keyword evidence="3" id="KW-0862">Zinc</keyword>
<reference evidence="9" key="1">
    <citation type="journal article" date="2018" name="Nat. Microbiol.">
        <title>Leveraging single-cell genomics to expand the fungal tree of life.</title>
        <authorList>
            <person name="Ahrendt S.R."/>
            <person name="Quandt C.A."/>
            <person name="Ciobanu D."/>
            <person name="Clum A."/>
            <person name="Salamov A."/>
            <person name="Andreopoulos B."/>
            <person name="Cheng J.F."/>
            <person name="Woyke T."/>
            <person name="Pelin A."/>
            <person name="Henrissat B."/>
            <person name="Reynolds N.K."/>
            <person name="Benny G.L."/>
            <person name="Smith M.E."/>
            <person name="James T.Y."/>
            <person name="Grigoriev I.V."/>
        </authorList>
    </citation>
    <scope>NUCLEOTIDE SEQUENCE [LARGE SCALE GENOMIC DNA]</scope>
    <source>
        <strain evidence="9">RSA 468</strain>
    </source>
</reference>
<dbReference type="STRING" id="215637.A0A4Q0A114"/>
<dbReference type="Proteomes" id="UP000268162">
    <property type="component" value="Unassembled WGS sequence"/>
</dbReference>
<keyword evidence="6" id="KW-0812">Transmembrane</keyword>
<dbReference type="PANTHER" id="PTHR45676">
    <property type="entry name" value="RING-H2 FINGER PROTEIN ATL51-RELATED"/>
    <property type="match status" value="1"/>
</dbReference>
<name>A0A4Q0A114_9FUNG</name>
<evidence type="ECO:0000313" key="8">
    <source>
        <dbReference type="EMBL" id="RKP39428.1"/>
    </source>
</evidence>
<feature type="compositionally biased region" description="Low complexity" evidence="5">
    <location>
        <begin position="319"/>
        <end position="332"/>
    </location>
</feature>
<accession>A0A4Q0A114</accession>
<evidence type="ECO:0000256" key="3">
    <source>
        <dbReference type="ARBA" id="ARBA00022833"/>
    </source>
</evidence>
<protein>
    <recommendedName>
        <fullName evidence="7">RING-type domain-containing protein</fullName>
    </recommendedName>
</protein>
<evidence type="ECO:0000256" key="4">
    <source>
        <dbReference type="PROSITE-ProRule" id="PRU00175"/>
    </source>
</evidence>
<keyword evidence="6" id="KW-0472">Membrane</keyword>
<feature type="compositionally biased region" description="Basic and acidic residues" evidence="5">
    <location>
        <begin position="362"/>
        <end position="375"/>
    </location>
</feature>
<sequence>MSVSFPFTPRVLISWLLMVAFVVTLGWAPLPFVQAYIVEVQMHQVDVNPDTLQYLPDHGNGVSYAESFTVPKGLYMDWLSDSPLPYHAEQKYPFLYYAKDIADGSTLPSQVTKAATLLSGASQGHQEPTSSQKRDFSDPNRPVFPLESTVDSWLGQALQQPNSNPPSFAAHRRRDTAASPTLRMVYTKLHVRDGSSVPKSSTTASSLSSGATSGWAIVIAVIFSTIFVALAVIRFLMVARHSRWAREHGLAGADFDPPSRPHLVGAQFPADWGLGGLRAHLLNPEMLSKFPVQTLNEENMAQICDFKFSQLVEKDEKNGPSTSAEGSSTSSPLNEKEELNLSRPHPNPSVQPRVSCVETPADGEKSGVEYTHDATSDASSSPSNQAMAPSLPYRPGGENPSAVNSKQPWVASSDTDSSKGSSDTGSRGSQAIPPCSICLDDFEPDQQIRILPCHHTFHTACIDQWLTTKHSRCPLCKMDCYYYLKDHHPELFVHNRNHLLGNMNRQTWRFNLRPPPRTLATHQLANCDGQGPPSYEVRSSSSAADHVPLGLMASSFRPRVVAPQVPMPGEGSWANSYRSAANRASAS</sequence>
<dbReference type="AlphaFoldDB" id="A0A4Q0A114"/>
<dbReference type="Gene3D" id="3.30.40.10">
    <property type="entry name" value="Zinc/RING finger domain, C3HC4 (zinc finger)"/>
    <property type="match status" value="1"/>
</dbReference>
<feature type="compositionally biased region" description="Polar residues" evidence="5">
    <location>
        <begin position="376"/>
        <end position="387"/>
    </location>
</feature>
<dbReference type="SMART" id="SM00744">
    <property type="entry name" value="RINGv"/>
    <property type="match status" value="1"/>
</dbReference>
<feature type="compositionally biased region" description="Polar residues" evidence="5">
    <location>
        <begin position="119"/>
        <end position="131"/>
    </location>
</feature>
<feature type="domain" description="RING-type" evidence="7">
    <location>
        <begin position="435"/>
        <end position="477"/>
    </location>
</feature>
<feature type="region of interest" description="Disordered" evidence="5">
    <location>
        <begin position="119"/>
        <end position="141"/>
    </location>
</feature>
<proteinExistence type="predicted"/>
<dbReference type="Pfam" id="PF13639">
    <property type="entry name" value="zf-RING_2"/>
    <property type="match status" value="1"/>
</dbReference>
<evidence type="ECO:0000256" key="6">
    <source>
        <dbReference type="SAM" id="Phobius"/>
    </source>
</evidence>
<dbReference type="SUPFAM" id="SSF57850">
    <property type="entry name" value="RING/U-box"/>
    <property type="match status" value="1"/>
</dbReference>
<dbReference type="SMART" id="SM00184">
    <property type="entry name" value="RING"/>
    <property type="match status" value="1"/>
</dbReference>
<dbReference type="PROSITE" id="PS50089">
    <property type="entry name" value="ZF_RING_2"/>
    <property type="match status" value="1"/>
</dbReference>
<dbReference type="FunFam" id="3.30.40.10:FF:000388">
    <property type="entry name" value="Putative RING zinc finger domain superfamily protein"/>
    <property type="match status" value="1"/>
</dbReference>
<keyword evidence="9" id="KW-1185">Reference proteome</keyword>
<dbReference type="PANTHER" id="PTHR45676:SF41">
    <property type="entry name" value="RING-H2 FINGER PROTEIN ATL66"/>
    <property type="match status" value="1"/>
</dbReference>
<feature type="compositionally biased region" description="Low complexity" evidence="5">
    <location>
        <begin position="412"/>
        <end position="429"/>
    </location>
</feature>
<keyword evidence="6" id="KW-1133">Transmembrane helix</keyword>
<feature type="region of interest" description="Disordered" evidence="5">
    <location>
        <begin position="315"/>
        <end position="430"/>
    </location>
</feature>
<organism evidence="8 9">
    <name type="scientific">Dimargaris cristalligena</name>
    <dbReference type="NCBI Taxonomy" id="215637"/>
    <lineage>
        <taxon>Eukaryota</taxon>
        <taxon>Fungi</taxon>
        <taxon>Fungi incertae sedis</taxon>
        <taxon>Zoopagomycota</taxon>
        <taxon>Kickxellomycotina</taxon>
        <taxon>Dimargaritomycetes</taxon>
        <taxon>Dimargaritales</taxon>
        <taxon>Dimargaritaceae</taxon>
        <taxon>Dimargaris</taxon>
    </lineage>
</organism>
<keyword evidence="2 4" id="KW-0863">Zinc-finger</keyword>
<dbReference type="InterPro" id="IPR013083">
    <property type="entry name" value="Znf_RING/FYVE/PHD"/>
</dbReference>
<evidence type="ECO:0000256" key="1">
    <source>
        <dbReference type="ARBA" id="ARBA00022723"/>
    </source>
</evidence>
<evidence type="ECO:0000313" key="9">
    <source>
        <dbReference type="Proteomes" id="UP000268162"/>
    </source>
</evidence>
<evidence type="ECO:0000256" key="2">
    <source>
        <dbReference type="ARBA" id="ARBA00022771"/>
    </source>
</evidence>
<feature type="region of interest" description="Disordered" evidence="5">
    <location>
        <begin position="568"/>
        <end position="587"/>
    </location>
</feature>
<dbReference type="GO" id="GO:0008270">
    <property type="term" value="F:zinc ion binding"/>
    <property type="evidence" value="ECO:0007669"/>
    <property type="project" value="UniProtKB-KW"/>
</dbReference>
<evidence type="ECO:0000259" key="7">
    <source>
        <dbReference type="PROSITE" id="PS50089"/>
    </source>
</evidence>
<dbReference type="InterPro" id="IPR001841">
    <property type="entry name" value="Znf_RING"/>
</dbReference>